<dbReference type="PROSITE" id="PS50077">
    <property type="entry name" value="HEAT_REPEAT"/>
    <property type="match status" value="2"/>
</dbReference>
<evidence type="ECO:0000313" key="6">
    <source>
        <dbReference type="Ensembl" id="ENSCSAVP00000020125.1"/>
    </source>
</evidence>
<dbReference type="Pfam" id="PF24993">
    <property type="entry name" value="GNC1_N"/>
    <property type="match status" value="1"/>
</dbReference>
<proteinExistence type="inferred from homology"/>
<feature type="domain" description="TOG" evidence="5">
    <location>
        <begin position="1311"/>
        <end position="1546"/>
    </location>
</feature>
<dbReference type="OMA" id="FLFTNWL"/>
<dbReference type="SMART" id="SM01349">
    <property type="entry name" value="TOG"/>
    <property type="match status" value="1"/>
</dbReference>
<evidence type="ECO:0000256" key="2">
    <source>
        <dbReference type="ARBA" id="ARBA00022553"/>
    </source>
</evidence>
<organism evidence="6 7">
    <name type="scientific">Ciona savignyi</name>
    <name type="common">Pacific transparent sea squirt</name>
    <dbReference type="NCBI Taxonomy" id="51511"/>
    <lineage>
        <taxon>Eukaryota</taxon>
        <taxon>Metazoa</taxon>
        <taxon>Chordata</taxon>
        <taxon>Tunicata</taxon>
        <taxon>Ascidiacea</taxon>
        <taxon>Phlebobranchia</taxon>
        <taxon>Cionidae</taxon>
        <taxon>Ciona</taxon>
    </lineage>
</organism>
<evidence type="ECO:0000256" key="3">
    <source>
        <dbReference type="ARBA" id="ARBA00022737"/>
    </source>
</evidence>
<keyword evidence="7" id="KW-1185">Reference proteome</keyword>
<dbReference type="GO" id="GO:0019887">
    <property type="term" value="F:protein kinase regulator activity"/>
    <property type="evidence" value="ECO:0007669"/>
    <property type="project" value="TreeGrafter"/>
</dbReference>
<dbReference type="GO" id="GO:0005829">
    <property type="term" value="C:cytosol"/>
    <property type="evidence" value="ECO:0007669"/>
    <property type="project" value="TreeGrafter"/>
</dbReference>
<dbReference type="InterPro" id="IPR016024">
    <property type="entry name" value="ARM-type_fold"/>
</dbReference>
<dbReference type="Gene3D" id="1.25.10.10">
    <property type="entry name" value="Leucine-rich Repeat Variant"/>
    <property type="match status" value="7"/>
</dbReference>
<dbReference type="InterPro" id="IPR021133">
    <property type="entry name" value="HEAT_type_2"/>
</dbReference>
<evidence type="ECO:0000259" key="5">
    <source>
        <dbReference type="SMART" id="SM01349"/>
    </source>
</evidence>
<sequence>KTQSFQESLKTFILHSTTSKVNYRISMIDDVITCIRNKQDIPDGAIKLLVGALSRTLGLYNDAKSRRKSLHLVEELVAKYESSRACLVDVLSAEANFQIKNKSPCRSASARALVALTWSCAIAQPTDVIIGMQAGLYYGCHASQTMAISSSADRKLRNQWKQSGDSFEKTSQIILKLEPIHSNCCLLGLLARNFPDEFQTKKSEFITFYIKSMIQSKFQPFSGINGRLGCACCVPVINSVGHEDFEQLILPAFNKALLRNPENCLSTLEHFVTNVRIDLSRHGLAIAKMLAPQLTSKMDAIRDGGCDVIRAMASQCSDAESVLEMVQYLFQVLKGSEVKLTLPGQKSCVLRAIGGLNGCAVSRGSSSDNLASTIVALFIGFLQQENHEGTLCIACSALGDWCTRVSTIQAGVVEHLVKSIKQSPPSVRMGYIQVMLKLFKRDNISAIEPLIPQLLQAVEKGRQQPTQVVVSSEAIGAALLCSKLDGVEFKKEHKLTAYHEMRTDSKMSWERVLQHGSDDVLKMLAQLMEAWVVDGEAKLVRFYKILVHLFVCKPRSVHQTVAKLLKRLITAEPGKLEYHTLVTDLRCELLSEIFTEMRPLLPSDSNDNDDSTKSHVTPRRLIAAIKCVLTVETDPASAKSVVMAMLADVYHPYIVKENNHIWTDYLYNNGIDARKFIEENVATVLNALSDIVRIAPDIMMPHVTQYLSAKLGQDELSQVTQHEYGVMLTPDGTLFNVSVISSAPRIVENKNVKRESKNYSFKEQLMGEELQREIEAKKRGKGGVKGAGVPGEPLQPLNKKQREVYEAEMEREKVIRAKMMQLNAEFQKVCEVLSTIIAVQTNEISQHLVVILRPLLLLSQSPLCSEQSQRLFVALSDVMVPEQLSKLGVQTAYATLRLLQPAQQVDEAWCFEDLNDNVARIMAAMQRSIKTAQPAPCTAYITPFLHRVCSTQDPDLINQSLRLILTQLGIRYDGVMTFHPRLLPRLDIMRNAGKLIGTSMVQIQRSACQVLLATCEAGSGEEGCATAECEEINFLLDSLLSPVAMLRGVALQGLLILRGVIPSSSGEMIAKVTRRAWVAMHDVDDDNKKLGKELWEIMGFQLEPSMCCDVLEDVQHHESAIQQASAESLFVALDSNKDFAPDVCQRLFDIYNLKLEELAPVIDELGRTIVESSPDQFNHVSEWLTRSMTISHCDTTISQAQRVFSFFVPYALGDRNAQVASKMLEAALQSVNDHGKENTEILLQVFEDFLKNAPTSESYDAVRQSVVILLGTLARHLDKDHPKVKPIVAKLTETLSTPSQAVQESVANCLPALVPSIRDDAPNIVRKLLEILLESEKYGERKGAAYGLAGMVKGLGIISFKQLNIMSTLTEAIQDKKNFRHREGALLSFEMFCGMLGRLFEPYIVHVLPHLLLCFGDGNQYVRLAADNTARAVMRNLSAHGVRLVLPSLLSALRAEDSWRTKTGSAELLGAMAYCAPKQLSSCLPSIVPKLCEVLNDSHPKVLKAGQQALKQIGSVIRNPEIQAISDSLLSALSDPARKTSSCLHTLLNTKFIHFIDAPSLALILPVVERAFLDRSTDTRKMAAQIIGNMYSLTDHKDLSPYLPAIIPGLQNTLLDPVPEVRAIAAKALGAMVKGTGESQFEELLPWLMEKLTTENSASISGAAQGLSEVLASLGVDKLSKLMPEVIRTAGSDSVLPHVRDGYIMLFVYLPCTFGDQFVPFIGQAIFPILQALADECEYVRTTALLAGRRIITMFAETAIEVLLPQLEQGLFDDNWRIRLSSIQLLGDLLYHVSGVTGKMSAAGEEDDNFGTAEGFKAIVDILGQERRDLVLSGLYMGRSDVALLVRQSALHVWKIIVPNTPRVLREILPTLFNLLLGCLASKIYDKRQVAAKTLGDIVRKLGERMLPELIPILERGLDSDDEDQREGVCIGLSEIIKSCSKDAIIVFTDNLVPTVRKALCDELPRVREAAATTFEHLHNTIGVQALDEILPALLRQLNDPKTSDNAVDGLRQIISVKGRVVLPFIVPKLIEPPVDTHVLAFLSSVAGEALTRHLSVILKVSLYLGFYLNTHCTNLDCVYAIKVLHSVSGEHGMRIVVDDMLAGVKQDDAETRFASIVLLHGFCTGDDAEYSDYISVFLQALIKLLADPDQRVQMEAWDTLSVVTGTLDPVGMHRHVSSVRHALRFVRNDEVVTKTGILPGFCLPKRGMAPLLSIFREAILNGHPELKEQAAKGISECIQYLTPAALKPSVVSITGPLIRILGDRFSSNVRIAVLETLSNLLEKVGVFLKPFLPQLQTTFSKALQDTSRPVRIQAGVALAHLSSIHARVDPLFTELNTNIRNTDDVSLRETHLFALRGCIGNGGSKMGDKVRDELLNNLTSQLSLDDDVARLCASGCLGNLCAVMPDSEVTQLMTQQILATNPSDPWSLKQGRSSLLAAALKEAPNKVLQQNRTDKVVEIIRSSTSSDRVQIVISAIHSAAYLLHYFIKSGLKIPDLVSDCFKNGFQHNSNDVRIATCQSCVWVAQQLSINQKLSNGVSGLFMSVIALTREKNTTVRSTAESSIVVLLQLRHSEALLNKTTSSLPTRDANSLTELHKLKLKRIASMTETMEDIDNTIIR</sequence>
<dbReference type="InterPro" id="IPR000357">
    <property type="entry name" value="HEAT"/>
</dbReference>
<comment type="similarity">
    <text evidence="1">Belongs to the GCN1 family.</text>
</comment>
<dbReference type="InParanoid" id="H2ZRA9"/>
<dbReference type="FunCoup" id="H2ZRA9">
    <property type="interactions" value="695"/>
</dbReference>
<dbReference type="GeneTree" id="ENSGT00940000153612"/>
<dbReference type="InterPro" id="IPR056810">
    <property type="entry name" value="GNC1-like_N"/>
</dbReference>
<dbReference type="Pfam" id="PF02985">
    <property type="entry name" value="HEAT"/>
    <property type="match status" value="1"/>
</dbReference>
<feature type="repeat" description="HEAT" evidence="4">
    <location>
        <begin position="1952"/>
        <end position="1989"/>
    </location>
</feature>
<reference evidence="6" key="3">
    <citation type="submission" date="2025-09" db="UniProtKB">
        <authorList>
            <consortium name="Ensembl"/>
        </authorList>
    </citation>
    <scope>IDENTIFICATION</scope>
</reference>
<dbReference type="Pfam" id="PF24987">
    <property type="entry name" value="HEAT_EF3_N"/>
    <property type="match status" value="1"/>
</dbReference>
<dbReference type="FunFam" id="1.25.10.10:FF:000096">
    <property type="entry name" value="eIF-2-alpha kinase activator gcn1"/>
    <property type="match status" value="1"/>
</dbReference>
<dbReference type="Pfam" id="PF24984">
    <property type="entry name" value="HEAT_EF3_GNC1"/>
    <property type="match status" value="1"/>
</dbReference>
<dbReference type="Pfam" id="PF25801">
    <property type="entry name" value="HEAT_GCN1_C_2"/>
    <property type="match status" value="1"/>
</dbReference>
<name>H2ZRA9_CIOSA</name>
<protein>
    <recommendedName>
        <fullName evidence="5">TOG domain-containing protein</fullName>
    </recommendedName>
</protein>
<evidence type="ECO:0000256" key="1">
    <source>
        <dbReference type="ARBA" id="ARBA00007366"/>
    </source>
</evidence>
<dbReference type="SUPFAM" id="SSF48371">
    <property type="entry name" value="ARM repeat"/>
    <property type="match status" value="4"/>
</dbReference>
<dbReference type="PANTHER" id="PTHR23346:SF7">
    <property type="entry name" value="STALLED RIBOSOME SENSOR GCN1"/>
    <property type="match status" value="1"/>
</dbReference>
<dbReference type="InterPro" id="IPR011989">
    <property type="entry name" value="ARM-like"/>
</dbReference>
<dbReference type="Proteomes" id="UP000007875">
    <property type="component" value="Unassembled WGS sequence"/>
</dbReference>
<reference evidence="7" key="1">
    <citation type="submission" date="2003-08" db="EMBL/GenBank/DDBJ databases">
        <authorList>
            <person name="Birren B."/>
            <person name="Nusbaum C."/>
            <person name="Abebe A."/>
            <person name="Abouelleil A."/>
            <person name="Adekoya E."/>
            <person name="Ait-zahra M."/>
            <person name="Allen N."/>
            <person name="Allen T."/>
            <person name="An P."/>
            <person name="Anderson M."/>
            <person name="Anderson S."/>
            <person name="Arachchi H."/>
            <person name="Armbruster J."/>
            <person name="Bachantsang P."/>
            <person name="Baldwin J."/>
            <person name="Barry A."/>
            <person name="Bayul T."/>
            <person name="Blitshsteyn B."/>
            <person name="Bloom T."/>
            <person name="Blye J."/>
            <person name="Boguslavskiy L."/>
            <person name="Borowsky M."/>
            <person name="Boukhgalter B."/>
            <person name="Brunache A."/>
            <person name="Butler J."/>
            <person name="Calixte N."/>
            <person name="Calvo S."/>
            <person name="Camarata J."/>
            <person name="Campo K."/>
            <person name="Chang J."/>
            <person name="Cheshatsang Y."/>
            <person name="Citroen M."/>
            <person name="Collymore A."/>
            <person name="Considine T."/>
            <person name="Cook A."/>
            <person name="Cooke P."/>
            <person name="Corum B."/>
            <person name="Cuomo C."/>
            <person name="David R."/>
            <person name="Dawoe T."/>
            <person name="Degray S."/>
            <person name="Dodge S."/>
            <person name="Dooley K."/>
            <person name="Dorje P."/>
            <person name="Dorjee K."/>
            <person name="Dorris L."/>
            <person name="Duffey N."/>
            <person name="Dupes A."/>
            <person name="Elkins T."/>
            <person name="Engels R."/>
            <person name="Erickson J."/>
            <person name="Farina A."/>
            <person name="Faro S."/>
            <person name="Ferreira P."/>
            <person name="Fischer H."/>
            <person name="Fitzgerald M."/>
            <person name="Foley K."/>
            <person name="Gage D."/>
            <person name="Galagan J."/>
            <person name="Gearin G."/>
            <person name="Gnerre S."/>
            <person name="Gnirke A."/>
            <person name="Goyette A."/>
            <person name="Graham J."/>
            <person name="Grandbois E."/>
            <person name="Gyaltsen K."/>
            <person name="Hafez N."/>
            <person name="Hagopian D."/>
            <person name="Hagos B."/>
            <person name="Hall J."/>
            <person name="Hatcher B."/>
            <person name="Heller A."/>
            <person name="Higgins H."/>
            <person name="Honan T."/>
            <person name="Horn A."/>
            <person name="Houde N."/>
            <person name="Hughes L."/>
            <person name="Hulme W."/>
            <person name="Husby E."/>
            <person name="Iliev I."/>
            <person name="Jaffe D."/>
            <person name="Jones C."/>
            <person name="Kamal M."/>
            <person name="Kamat A."/>
            <person name="Kamvysselis M."/>
            <person name="Karlsson E."/>
            <person name="Kells C."/>
            <person name="Kieu A."/>
            <person name="Kisner P."/>
            <person name="Kodira C."/>
            <person name="Kulbokas E."/>
            <person name="Labutti K."/>
            <person name="Lama D."/>
            <person name="Landers T."/>
            <person name="Leger J."/>
            <person name="Levine S."/>
            <person name="Lewis D."/>
            <person name="Lewis T."/>
            <person name="Lindblad-toh K."/>
            <person name="Liu X."/>
            <person name="Lokyitsang T."/>
            <person name="Lokyitsang Y."/>
            <person name="Lucien O."/>
            <person name="Lui A."/>
            <person name="Ma L.J."/>
            <person name="Mabbitt R."/>
            <person name="Macdonald J."/>
            <person name="Maclean C."/>
            <person name="Major J."/>
            <person name="Manning J."/>
            <person name="Marabella R."/>
            <person name="Maru K."/>
            <person name="Matthews C."/>
            <person name="Mauceli E."/>
            <person name="Mccarthy M."/>
            <person name="Mcdonough S."/>
            <person name="Mcghee T."/>
            <person name="Meldrim J."/>
            <person name="Meneus L."/>
            <person name="Mesirov J."/>
            <person name="Mihalev A."/>
            <person name="Mihova T."/>
            <person name="Mikkelsen T."/>
            <person name="Mlenga V."/>
            <person name="Moru K."/>
            <person name="Mozes J."/>
            <person name="Mulrain L."/>
            <person name="Munson G."/>
            <person name="Naylor J."/>
            <person name="Newes C."/>
            <person name="Nguyen C."/>
            <person name="Nguyen N."/>
            <person name="Nguyen T."/>
            <person name="Nicol R."/>
            <person name="Nielsen C."/>
            <person name="Nizzari M."/>
            <person name="Norbu C."/>
            <person name="Norbu N."/>
            <person name="O'donnell P."/>
            <person name="Okoawo O."/>
            <person name="O'leary S."/>
            <person name="Omotosho B."/>
            <person name="O'neill K."/>
            <person name="Osman S."/>
            <person name="Parker S."/>
            <person name="Perrin D."/>
            <person name="Phunkhang P."/>
            <person name="Piqani B."/>
            <person name="Purcell S."/>
            <person name="Rachupka T."/>
            <person name="Ramasamy U."/>
            <person name="Rameau R."/>
            <person name="Ray V."/>
            <person name="Raymond C."/>
            <person name="Retta R."/>
            <person name="Richardson S."/>
            <person name="Rise C."/>
            <person name="Rodriguez J."/>
            <person name="Rogers J."/>
            <person name="Rogov P."/>
            <person name="Rutman M."/>
            <person name="Schupbach R."/>
            <person name="Seaman C."/>
            <person name="Settipalli S."/>
            <person name="Sharpe T."/>
            <person name="Sheridan J."/>
            <person name="Sherpa N."/>
            <person name="Shi J."/>
            <person name="Smirnov S."/>
            <person name="Smith C."/>
            <person name="Sougnez C."/>
            <person name="Spencer B."/>
            <person name="Stalker J."/>
            <person name="Stange-thomann N."/>
            <person name="Stavropoulos S."/>
            <person name="Stetson K."/>
            <person name="Stone C."/>
            <person name="Stone S."/>
            <person name="Stubbs M."/>
            <person name="Talamas J."/>
            <person name="Tchuinga P."/>
            <person name="Tenzing P."/>
            <person name="Tesfaye S."/>
            <person name="Theodore J."/>
            <person name="Thoulutsang Y."/>
            <person name="Topham K."/>
            <person name="Towey S."/>
            <person name="Tsamla T."/>
            <person name="Tsomo N."/>
            <person name="Vallee D."/>
            <person name="Vassiliev H."/>
            <person name="Venkataraman V."/>
            <person name="Vinson J."/>
            <person name="Vo A."/>
            <person name="Wade C."/>
            <person name="Wang S."/>
            <person name="Wangchuk T."/>
            <person name="Wangdi T."/>
            <person name="Whittaker C."/>
            <person name="Wilkinson J."/>
            <person name="Wu Y."/>
            <person name="Wyman D."/>
            <person name="Yadav S."/>
            <person name="Yang S."/>
            <person name="Yang X."/>
            <person name="Yeager S."/>
            <person name="Yee E."/>
            <person name="Young G."/>
            <person name="Zainoun J."/>
            <person name="Zembeck L."/>
            <person name="Zimmer A."/>
            <person name="Zody M."/>
            <person name="Lander E."/>
        </authorList>
    </citation>
    <scope>NUCLEOTIDE SEQUENCE [LARGE SCALE GENOMIC DNA]</scope>
</reference>
<dbReference type="Ensembl" id="ENSCSAVT00000020341.1">
    <property type="protein sequence ID" value="ENSCSAVP00000020125.1"/>
    <property type="gene ID" value="ENSCSAVG00000011812.1"/>
</dbReference>
<dbReference type="InterPro" id="IPR034085">
    <property type="entry name" value="TOG"/>
</dbReference>
<reference evidence="6" key="2">
    <citation type="submission" date="2025-08" db="UniProtKB">
        <authorList>
            <consortium name="Ensembl"/>
        </authorList>
    </citation>
    <scope>IDENTIFICATION</scope>
</reference>
<dbReference type="FunFam" id="1.25.10.10:FF:000090">
    <property type="entry name" value="eIF-2-alpha kinase activator GCN1"/>
    <property type="match status" value="1"/>
</dbReference>
<accession>H2ZRA9</accession>
<dbReference type="eggNOG" id="KOG1242">
    <property type="taxonomic scope" value="Eukaryota"/>
</dbReference>
<dbReference type="FunFam" id="1.25.10.10:FF:000162">
    <property type="entry name" value="GCN1, eIF2 alpha kinase activator homolog"/>
    <property type="match status" value="1"/>
</dbReference>
<dbReference type="STRING" id="51511.ENSCSAVP00000020125"/>
<dbReference type="PANTHER" id="PTHR23346">
    <property type="entry name" value="TRANSLATIONAL ACTIVATOR GCN1-RELATED"/>
    <property type="match status" value="1"/>
</dbReference>
<evidence type="ECO:0000313" key="7">
    <source>
        <dbReference type="Proteomes" id="UP000007875"/>
    </source>
</evidence>
<evidence type="ECO:0000256" key="4">
    <source>
        <dbReference type="PROSITE-ProRule" id="PRU00103"/>
    </source>
</evidence>
<keyword evidence="2" id="KW-0597">Phosphoprotein</keyword>
<dbReference type="InterPro" id="IPR057546">
    <property type="entry name" value="HEAT_GCN1"/>
</dbReference>
<dbReference type="GO" id="GO:0034198">
    <property type="term" value="P:cellular response to amino acid starvation"/>
    <property type="evidence" value="ECO:0007669"/>
    <property type="project" value="TreeGrafter"/>
</dbReference>
<dbReference type="Pfam" id="PF23271">
    <property type="entry name" value="HEAT_GCN1"/>
    <property type="match status" value="1"/>
</dbReference>
<dbReference type="GO" id="GO:0006417">
    <property type="term" value="P:regulation of translation"/>
    <property type="evidence" value="ECO:0007669"/>
    <property type="project" value="TreeGrafter"/>
</dbReference>
<keyword evidence="3" id="KW-0677">Repeat</keyword>
<feature type="repeat" description="HEAT" evidence="4">
    <location>
        <begin position="1606"/>
        <end position="1644"/>
    </location>
</feature>